<name>A0A9X1F6B7_9SPHN</name>
<dbReference type="Proteomes" id="UP001138681">
    <property type="component" value="Unassembled WGS sequence"/>
</dbReference>
<dbReference type="AlphaFoldDB" id="A0A9X1F6B7"/>
<sequence length="223" mass="23350">MAQSAATSDAVDDTSPLELPAELAIAIAHTPQKVRGRLTTCFALDQRLARIVAGTTEPILGQMRLAWWRDVLSQPAEERPVGDAVLDAVGAECSGHEAALIQMVDAWEVFVVAEKLDQNVATQFAKNRSAPLSALIGKDHPNGGGTIWAIADAASRVSDGEEQGLLIDAGLGLAGKNVARSKELRGIAVLDALALRALKRGGRPLMEGRGASITAVRAALFGS</sequence>
<dbReference type="EMBL" id="JAGSPC010000003">
    <property type="protein sequence ID" value="MBV7260263.1"/>
    <property type="molecule type" value="Genomic_DNA"/>
</dbReference>
<comment type="caution">
    <text evidence="1">The sequence shown here is derived from an EMBL/GenBank/DDBJ whole genome shotgun (WGS) entry which is preliminary data.</text>
</comment>
<dbReference type="RefSeq" id="WP_218405641.1">
    <property type="nucleotide sequence ID" value="NZ_JAGSPC010000003.1"/>
</dbReference>
<proteinExistence type="predicted"/>
<evidence type="ECO:0008006" key="3">
    <source>
        <dbReference type="Google" id="ProtNLM"/>
    </source>
</evidence>
<reference evidence="1" key="1">
    <citation type="submission" date="2021-04" db="EMBL/GenBank/DDBJ databases">
        <authorList>
            <person name="Pira H."/>
            <person name="Risdian C."/>
            <person name="Wink J."/>
        </authorList>
    </citation>
    <scope>NUCLEOTIDE SEQUENCE</scope>
    <source>
        <strain evidence="1">WH158</strain>
    </source>
</reference>
<protein>
    <recommendedName>
        <fullName evidence="3">Phytoene synthase</fullName>
    </recommendedName>
</protein>
<gene>
    <name evidence="1" type="ORF">KCG46_11850</name>
</gene>
<evidence type="ECO:0000313" key="1">
    <source>
        <dbReference type="EMBL" id="MBV7260263.1"/>
    </source>
</evidence>
<keyword evidence="2" id="KW-1185">Reference proteome</keyword>
<organism evidence="1 2">
    <name type="scientific">Erythrobacter crassostreae</name>
    <dbReference type="NCBI Taxonomy" id="2828328"/>
    <lineage>
        <taxon>Bacteria</taxon>
        <taxon>Pseudomonadati</taxon>
        <taxon>Pseudomonadota</taxon>
        <taxon>Alphaproteobacteria</taxon>
        <taxon>Sphingomonadales</taxon>
        <taxon>Erythrobacteraceae</taxon>
        <taxon>Erythrobacter/Porphyrobacter group</taxon>
        <taxon>Erythrobacter</taxon>
    </lineage>
</organism>
<evidence type="ECO:0000313" key="2">
    <source>
        <dbReference type="Proteomes" id="UP001138681"/>
    </source>
</evidence>
<accession>A0A9X1F6B7</accession>